<evidence type="ECO:0000313" key="3">
    <source>
        <dbReference type="EMBL" id="KAJ5323531.1"/>
    </source>
</evidence>
<evidence type="ECO:0000313" key="4">
    <source>
        <dbReference type="Proteomes" id="UP001147746"/>
    </source>
</evidence>
<dbReference type="InterPro" id="IPR034257">
    <property type="entry name" value="Acinus_RRM"/>
</dbReference>
<feature type="compositionally biased region" description="Basic and acidic residues" evidence="1">
    <location>
        <begin position="267"/>
        <end position="277"/>
    </location>
</feature>
<dbReference type="EMBL" id="JAPZBO010000002">
    <property type="protein sequence ID" value="KAJ5323531.1"/>
    <property type="molecule type" value="Genomic_DNA"/>
</dbReference>
<dbReference type="InterPro" id="IPR003034">
    <property type="entry name" value="SAP_dom"/>
</dbReference>
<evidence type="ECO:0000259" key="2">
    <source>
        <dbReference type="Pfam" id="PF02037"/>
    </source>
</evidence>
<dbReference type="PANTHER" id="PTHR47031">
    <property type="entry name" value="SAP DNA-BINDING DOMAIN-CONTAINING PROTEIN"/>
    <property type="match status" value="1"/>
</dbReference>
<feature type="compositionally biased region" description="Low complexity" evidence="1">
    <location>
        <begin position="429"/>
        <end position="444"/>
    </location>
</feature>
<feature type="region of interest" description="Disordered" evidence="1">
    <location>
        <begin position="38"/>
        <end position="176"/>
    </location>
</feature>
<sequence length="576" mass="63037">MADYSSLKVADLKAELKKRGIPQTGLRLKQHFIDKLVEEDAKGQTGDAAPEAEAAEPEAAESETKKPEAPPEPTDAAPQAQEPPTEEPQPEEPKQPEAPLTEEAEPSQAIPTPDTTHEETKKPSPPAPEQATDNGEPAGFENPMPAAPTEPSVEVAKEPAETDSVEQASGIADQIDRADFAISSEKARLSASLISEANTGLSTPLPIEEALEDKRKRKRRSQSPVPTPQAIANKKARAKDESSRSASLDDARSVPGEESTSAQESPEVQKKEAPVPAKDARFRGLFAPTEPDHSPAKDVIMEEADVEPARHPATASLYIDGLMRPLQPPALRNHLISIASPSGASPNPDVVQQFFLDSIKTHCFVQFSDIAAAARVRLALHGRKWPDERNRKNLWVDFIPDQKVQEWIRTEEASRDRAGPPVRWEVAYETTDDATTATLTEAGANRSAPSRPREPGFNRTPPLGPRGSHGQVERASNAPPPARPGQGFKPLDELFKSTTAKPKLYYLPVPRPIADKRLDQFDELLRKGEFPRRGGDETRRITFEDDDYFVDVGPEYGAAAMQRRQDRGGRGRGRRP</sequence>
<name>A0A9W9Q2T6_9EURO</name>
<feature type="region of interest" description="Disordered" evidence="1">
    <location>
        <begin position="195"/>
        <end position="277"/>
    </location>
</feature>
<dbReference type="AlphaFoldDB" id="A0A9W9Q2T6"/>
<feature type="compositionally biased region" description="Basic and acidic residues" evidence="1">
    <location>
        <begin position="238"/>
        <end position="252"/>
    </location>
</feature>
<dbReference type="InterPro" id="IPR032552">
    <property type="entry name" value="RSB_motif"/>
</dbReference>
<dbReference type="InterPro" id="IPR036361">
    <property type="entry name" value="SAP_dom_sf"/>
</dbReference>
<keyword evidence="4" id="KW-1185">Reference proteome</keyword>
<feature type="region of interest" description="Disordered" evidence="1">
    <location>
        <begin position="429"/>
        <end position="490"/>
    </location>
</feature>
<reference evidence="3" key="2">
    <citation type="journal article" date="2023" name="IMA Fungus">
        <title>Comparative genomic study of the Penicillium genus elucidates a diverse pangenome and 15 lateral gene transfer events.</title>
        <authorList>
            <person name="Petersen C."/>
            <person name="Sorensen T."/>
            <person name="Nielsen M.R."/>
            <person name="Sondergaard T.E."/>
            <person name="Sorensen J.L."/>
            <person name="Fitzpatrick D.A."/>
            <person name="Frisvad J.C."/>
            <person name="Nielsen K.L."/>
        </authorList>
    </citation>
    <scope>NUCLEOTIDE SEQUENCE</scope>
    <source>
        <strain evidence="3">IBT 21472</strain>
    </source>
</reference>
<dbReference type="CDD" id="cd12432">
    <property type="entry name" value="RRM_ACINU"/>
    <property type="match status" value="1"/>
</dbReference>
<feature type="domain" description="SAP" evidence="2">
    <location>
        <begin position="3"/>
        <end position="29"/>
    </location>
</feature>
<dbReference type="Pfam" id="PF16294">
    <property type="entry name" value="RSB_motif"/>
    <property type="match status" value="1"/>
</dbReference>
<feature type="region of interest" description="Disordered" evidence="1">
    <location>
        <begin position="554"/>
        <end position="576"/>
    </location>
</feature>
<protein>
    <recommendedName>
        <fullName evidence="2">SAP domain-containing protein</fullName>
    </recommendedName>
</protein>
<gene>
    <name evidence="3" type="ORF">N7476_002131</name>
</gene>
<dbReference type="SUPFAM" id="SSF68906">
    <property type="entry name" value="SAP domain"/>
    <property type="match status" value="1"/>
</dbReference>
<dbReference type="PANTHER" id="PTHR47031:SF3">
    <property type="entry name" value="SAP DOMAIN-CONTAINING PROTEIN"/>
    <property type="match status" value="1"/>
</dbReference>
<dbReference type="Gene3D" id="1.10.720.30">
    <property type="entry name" value="SAP domain"/>
    <property type="match status" value="1"/>
</dbReference>
<reference evidence="3" key="1">
    <citation type="submission" date="2022-12" db="EMBL/GenBank/DDBJ databases">
        <authorList>
            <person name="Petersen C."/>
        </authorList>
    </citation>
    <scope>NUCLEOTIDE SEQUENCE</scope>
    <source>
        <strain evidence="3">IBT 21472</strain>
    </source>
</reference>
<evidence type="ECO:0000256" key="1">
    <source>
        <dbReference type="SAM" id="MobiDB-lite"/>
    </source>
</evidence>
<comment type="caution">
    <text evidence="3">The sequence shown here is derived from an EMBL/GenBank/DDBJ whole genome shotgun (WGS) entry which is preliminary data.</text>
</comment>
<organism evidence="3 4">
    <name type="scientific">Penicillium atrosanguineum</name>
    <dbReference type="NCBI Taxonomy" id="1132637"/>
    <lineage>
        <taxon>Eukaryota</taxon>
        <taxon>Fungi</taxon>
        <taxon>Dikarya</taxon>
        <taxon>Ascomycota</taxon>
        <taxon>Pezizomycotina</taxon>
        <taxon>Eurotiomycetes</taxon>
        <taxon>Eurotiomycetidae</taxon>
        <taxon>Eurotiales</taxon>
        <taxon>Aspergillaceae</taxon>
        <taxon>Penicillium</taxon>
    </lineage>
</organism>
<proteinExistence type="predicted"/>
<feature type="compositionally biased region" description="Low complexity" evidence="1">
    <location>
        <begin position="74"/>
        <end position="83"/>
    </location>
</feature>
<dbReference type="Pfam" id="PF02037">
    <property type="entry name" value="SAP"/>
    <property type="match status" value="1"/>
</dbReference>
<dbReference type="Proteomes" id="UP001147746">
    <property type="component" value="Unassembled WGS sequence"/>
</dbReference>
<accession>A0A9W9Q2T6</accession>